<protein>
    <submittedName>
        <fullName evidence="2">Rhodanese-like domain-containing protein</fullName>
    </submittedName>
</protein>
<dbReference type="PANTHER" id="PTHR45431">
    <property type="entry name" value="RHODANESE-LIKE DOMAIN-CONTAINING PROTEIN 15, CHLOROPLASTIC"/>
    <property type="match status" value="1"/>
</dbReference>
<name>A0A554VI02_9FLAO</name>
<dbReference type="OrthoDB" id="9808735at2"/>
<sequence>MSIFNFIFKKSNSKSSAIKILDVSFFKKEITENKDAQLIDVRTPKEYNTSHIKNAININYFERDTFQSLFQKLNKQEPIYIYCRSGNRSRKAAKQLSDMGFVEIKDLKGGYLNWK</sequence>
<dbReference type="EMBL" id="VLNR01000035">
    <property type="protein sequence ID" value="TSE07257.1"/>
    <property type="molecule type" value="Genomic_DNA"/>
</dbReference>
<dbReference type="SMART" id="SM00450">
    <property type="entry name" value="RHOD"/>
    <property type="match status" value="1"/>
</dbReference>
<dbReference type="AlphaFoldDB" id="A0A554VI02"/>
<dbReference type="Gene3D" id="3.40.250.10">
    <property type="entry name" value="Rhodanese-like domain"/>
    <property type="match status" value="1"/>
</dbReference>
<dbReference type="SUPFAM" id="SSF52821">
    <property type="entry name" value="Rhodanese/Cell cycle control phosphatase"/>
    <property type="match status" value="1"/>
</dbReference>
<dbReference type="Proteomes" id="UP000318833">
    <property type="component" value="Unassembled WGS sequence"/>
</dbReference>
<keyword evidence="3" id="KW-1185">Reference proteome</keyword>
<evidence type="ECO:0000313" key="2">
    <source>
        <dbReference type="EMBL" id="TSE07257.1"/>
    </source>
</evidence>
<organism evidence="2 3">
    <name type="scientific">Aquimarina algiphila</name>
    <dbReference type="NCBI Taxonomy" id="2047982"/>
    <lineage>
        <taxon>Bacteria</taxon>
        <taxon>Pseudomonadati</taxon>
        <taxon>Bacteroidota</taxon>
        <taxon>Flavobacteriia</taxon>
        <taxon>Flavobacteriales</taxon>
        <taxon>Flavobacteriaceae</taxon>
        <taxon>Aquimarina</taxon>
    </lineage>
</organism>
<evidence type="ECO:0000313" key="3">
    <source>
        <dbReference type="Proteomes" id="UP000318833"/>
    </source>
</evidence>
<proteinExistence type="predicted"/>
<dbReference type="RefSeq" id="WP_143917205.1">
    <property type="nucleotide sequence ID" value="NZ_CANLFO010000009.1"/>
</dbReference>
<dbReference type="PANTHER" id="PTHR45431:SF3">
    <property type="entry name" value="RHODANESE-LIKE DOMAIN-CONTAINING PROTEIN 15, CHLOROPLASTIC"/>
    <property type="match status" value="1"/>
</dbReference>
<dbReference type="CDD" id="cd00158">
    <property type="entry name" value="RHOD"/>
    <property type="match status" value="1"/>
</dbReference>
<dbReference type="InterPro" id="IPR052367">
    <property type="entry name" value="Thiosulfate_ST/Rhodanese-like"/>
</dbReference>
<dbReference type="InterPro" id="IPR001763">
    <property type="entry name" value="Rhodanese-like_dom"/>
</dbReference>
<feature type="domain" description="Rhodanese" evidence="1">
    <location>
        <begin position="32"/>
        <end position="115"/>
    </location>
</feature>
<evidence type="ECO:0000259" key="1">
    <source>
        <dbReference type="PROSITE" id="PS50206"/>
    </source>
</evidence>
<comment type="caution">
    <text evidence="2">The sequence shown here is derived from an EMBL/GenBank/DDBJ whole genome shotgun (WGS) entry which is preliminary data.</text>
</comment>
<dbReference type="Pfam" id="PF00581">
    <property type="entry name" value="Rhodanese"/>
    <property type="match status" value="1"/>
</dbReference>
<accession>A0A554VI02</accession>
<gene>
    <name evidence="2" type="ORF">FOF46_16380</name>
</gene>
<dbReference type="InterPro" id="IPR036873">
    <property type="entry name" value="Rhodanese-like_dom_sf"/>
</dbReference>
<dbReference type="PROSITE" id="PS50206">
    <property type="entry name" value="RHODANESE_3"/>
    <property type="match status" value="1"/>
</dbReference>
<reference evidence="2 3" key="1">
    <citation type="submission" date="2019-07" db="EMBL/GenBank/DDBJ databases">
        <title>The draft genome sequence of Aquimarina algiphila M91.</title>
        <authorList>
            <person name="Meng X."/>
        </authorList>
    </citation>
    <scope>NUCLEOTIDE SEQUENCE [LARGE SCALE GENOMIC DNA]</scope>
    <source>
        <strain evidence="2 3">M91</strain>
    </source>
</reference>